<feature type="region of interest" description="Disordered" evidence="1">
    <location>
        <begin position="57"/>
        <end position="101"/>
    </location>
</feature>
<feature type="compositionally biased region" description="Basic and acidic residues" evidence="1">
    <location>
        <begin position="32"/>
        <end position="44"/>
    </location>
</feature>
<dbReference type="AlphaFoldDB" id="A0A183HRI3"/>
<evidence type="ECO:0000313" key="2">
    <source>
        <dbReference type="EMBL" id="VDO65803.1"/>
    </source>
</evidence>
<sequence length="176" mass="20453">MITTFSLSTIGDLRQERAKIQRNLLTQENTSETEKTSETSKSSREFFEIEQFHLKLEAIAQQQESETSETSTDKDQDSRKYEAGASSTSNSETVDNSRKFDKFETLEEKTEHAKRIISAAFNYAEQVRHQIEQRSRLANDDERRNEDFKDTAKKPDHPLKQTLEPEKSIESDEKKK</sequence>
<keyword evidence="3" id="KW-1185">Reference proteome</keyword>
<dbReference type="EMBL" id="UZAJ01013113">
    <property type="protein sequence ID" value="VDO65803.1"/>
    <property type="molecule type" value="Genomic_DNA"/>
</dbReference>
<gene>
    <name evidence="2" type="ORF">OFLC_LOCUS10098</name>
</gene>
<dbReference type="WBParaSite" id="OFLC_0001009401-mRNA-1">
    <property type="protein sequence ID" value="OFLC_0001009401-mRNA-1"/>
    <property type="gene ID" value="OFLC_0001009401"/>
</dbReference>
<feature type="compositionally biased region" description="Low complexity" evidence="1">
    <location>
        <begin position="61"/>
        <end position="70"/>
    </location>
</feature>
<feature type="region of interest" description="Disordered" evidence="1">
    <location>
        <begin position="132"/>
        <end position="176"/>
    </location>
</feature>
<protein>
    <submittedName>
        <fullName evidence="2 4">Uncharacterized protein</fullName>
    </submittedName>
</protein>
<evidence type="ECO:0000313" key="3">
    <source>
        <dbReference type="Proteomes" id="UP000267606"/>
    </source>
</evidence>
<feature type="compositionally biased region" description="Polar residues" evidence="1">
    <location>
        <begin position="85"/>
        <end position="94"/>
    </location>
</feature>
<reference evidence="4" key="1">
    <citation type="submission" date="2016-06" db="UniProtKB">
        <authorList>
            <consortium name="WormBaseParasite"/>
        </authorList>
    </citation>
    <scope>IDENTIFICATION</scope>
</reference>
<feature type="compositionally biased region" description="Basic and acidic residues" evidence="1">
    <location>
        <begin position="71"/>
        <end position="82"/>
    </location>
</feature>
<name>A0A183HRI3_9BILA</name>
<feature type="region of interest" description="Disordered" evidence="1">
    <location>
        <begin position="21"/>
        <end position="44"/>
    </location>
</feature>
<proteinExistence type="predicted"/>
<evidence type="ECO:0000256" key="1">
    <source>
        <dbReference type="SAM" id="MobiDB-lite"/>
    </source>
</evidence>
<dbReference type="Proteomes" id="UP000267606">
    <property type="component" value="Unassembled WGS sequence"/>
</dbReference>
<organism evidence="4">
    <name type="scientific">Onchocerca flexuosa</name>
    <dbReference type="NCBI Taxonomy" id="387005"/>
    <lineage>
        <taxon>Eukaryota</taxon>
        <taxon>Metazoa</taxon>
        <taxon>Ecdysozoa</taxon>
        <taxon>Nematoda</taxon>
        <taxon>Chromadorea</taxon>
        <taxon>Rhabditida</taxon>
        <taxon>Spirurina</taxon>
        <taxon>Spiruromorpha</taxon>
        <taxon>Filarioidea</taxon>
        <taxon>Onchocercidae</taxon>
        <taxon>Onchocerca</taxon>
    </lineage>
</organism>
<evidence type="ECO:0000313" key="4">
    <source>
        <dbReference type="WBParaSite" id="OFLC_0001009401-mRNA-1"/>
    </source>
</evidence>
<accession>A0A183HRI3</accession>
<reference evidence="2 3" key="2">
    <citation type="submission" date="2018-11" db="EMBL/GenBank/DDBJ databases">
        <authorList>
            <consortium name="Pathogen Informatics"/>
        </authorList>
    </citation>
    <scope>NUCLEOTIDE SEQUENCE [LARGE SCALE GENOMIC DNA]</scope>
</reference>